<reference evidence="3 4" key="1">
    <citation type="submission" date="2019-11" db="EMBL/GenBank/DDBJ databases">
        <title>Whole-genome sequence of a the green, strictly anaerobic photosynthetic bacterium Heliobacillus mobilis DSM 6151.</title>
        <authorList>
            <person name="Kyndt J.A."/>
            <person name="Meyer T.E."/>
        </authorList>
    </citation>
    <scope>NUCLEOTIDE SEQUENCE [LARGE SCALE GENOMIC DNA]</scope>
    <source>
        <strain evidence="3 4">DSM 6151</strain>
    </source>
</reference>
<evidence type="ECO:0000256" key="1">
    <source>
        <dbReference type="SAM" id="Coils"/>
    </source>
</evidence>
<protein>
    <submittedName>
        <fullName evidence="3">Uncharacterized protein</fullName>
    </submittedName>
</protein>
<keyword evidence="1" id="KW-0175">Coiled coil</keyword>
<dbReference type="AlphaFoldDB" id="A0A6I3SHU6"/>
<keyword evidence="4" id="KW-1185">Reference proteome</keyword>
<organism evidence="3 4">
    <name type="scientific">Heliobacterium mobile</name>
    <name type="common">Heliobacillus mobilis</name>
    <dbReference type="NCBI Taxonomy" id="28064"/>
    <lineage>
        <taxon>Bacteria</taxon>
        <taxon>Bacillati</taxon>
        <taxon>Bacillota</taxon>
        <taxon>Clostridia</taxon>
        <taxon>Eubacteriales</taxon>
        <taxon>Heliobacteriaceae</taxon>
        <taxon>Heliobacterium</taxon>
    </lineage>
</organism>
<feature type="region of interest" description="Disordered" evidence="2">
    <location>
        <begin position="258"/>
        <end position="278"/>
    </location>
</feature>
<evidence type="ECO:0000313" key="4">
    <source>
        <dbReference type="Proteomes" id="UP000430670"/>
    </source>
</evidence>
<sequence>MVPVRIQVLMGQYATLEEPLVFSFSEDKPPLPARFQLELDKIGGEAVHLNSVIAEYRGAHCSFRNEEVRINMEIALSIVLKSPRGTFTLVQRNYRANWHRTWGEMLPERREITDPGRWTAQLEVGPIHCEIVHWHRQGSQLLLEVLGRGPMKISLYEWCDVDVNVSAKSSAEGYGEGDRPQPETPRVKANPKVQALPGTKVAKRLLKGKREQSEQRANEATASSTTALPTDVMKVAQRPFEEAERRAIPVPSISLADGSLRRPADSPGRTMGKSLWGMTGPATAERQWEHRLIQLQRQMAEKERKVAELMTELQQTRAEQERLKQENQNIIRRMEEQQMRGQRFFSRVFGRTGA</sequence>
<evidence type="ECO:0000313" key="3">
    <source>
        <dbReference type="EMBL" id="MTV48453.1"/>
    </source>
</evidence>
<dbReference type="EMBL" id="WNKU01000004">
    <property type="protein sequence ID" value="MTV48453.1"/>
    <property type="molecule type" value="Genomic_DNA"/>
</dbReference>
<feature type="region of interest" description="Disordered" evidence="2">
    <location>
        <begin position="207"/>
        <end position="227"/>
    </location>
</feature>
<gene>
    <name evidence="3" type="ORF">GJ688_05575</name>
</gene>
<feature type="compositionally biased region" description="Polar residues" evidence="2">
    <location>
        <begin position="218"/>
        <end position="227"/>
    </location>
</feature>
<accession>A0A6I3SHU6</accession>
<comment type="caution">
    <text evidence="3">The sequence shown here is derived from an EMBL/GenBank/DDBJ whole genome shotgun (WGS) entry which is preliminary data.</text>
</comment>
<feature type="compositionally biased region" description="Basic and acidic residues" evidence="2">
    <location>
        <begin position="208"/>
        <end position="217"/>
    </location>
</feature>
<proteinExistence type="predicted"/>
<feature type="coiled-coil region" evidence="1">
    <location>
        <begin position="285"/>
        <end position="340"/>
    </location>
</feature>
<dbReference type="OrthoDB" id="2081280at2"/>
<name>A0A6I3SHU6_HELMO</name>
<dbReference type="Proteomes" id="UP000430670">
    <property type="component" value="Unassembled WGS sequence"/>
</dbReference>
<evidence type="ECO:0000256" key="2">
    <source>
        <dbReference type="SAM" id="MobiDB-lite"/>
    </source>
</evidence>